<gene>
    <name evidence="2" type="ORF">AW736_01740</name>
</gene>
<dbReference type="Proteomes" id="UP000078486">
    <property type="component" value="Unassembled WGS sequence"/>
</dbReference>
<dbReference type="RefSeq" id="WP_068768558.1">
    <property type="nucleotide sequence ID" value="NZ_CP109796.1"/>
</dbReference>
<dbReference type="AlphaFoldDB" id="A0A178IQH8"/>
<proteinExistence type="predicted"/>
<feature type="region of interest" description="Disordered" evidence="1">
    <location>
        <begin position="106"/>
        <end position="149"/>
    </location>
</feature>
<feature type="compositionally biased region" description="Polar residues" evidence="1">
    <location>
        <begin position="108"/>
        <end position="118"/>
    </location>
</feature>
<keyword evidence="3" id="KW-1185">Reference proteome</keyword>
<evidence type="ECO:0000256" key="1">
    <source>
        <dbReference type="SAM" id="MobiDB-lite"/>
    </source>
</evidence>
<dbReference type="EMBL" id="LRRQ01000016">
    <property type="protein sequence ID" value="OAM91675.1"/>
    <property type="molecule type" value="Genomic_DNA"/>
</dbReference>
<organism evidence="2 3">
    <name type="scientific">Termitidicoccus mucosus</name>
    <dbReference type="NCBI Taxonomy" id="1184151"/>
    <lineage>
        <taxon>Bacteria</taxon>
        <taxon>Pseudomonadati</taxon>
        <taxon>Verrucomicrobiota</taxon>
        <taxon>Opitutia</taxon>
        <taxon>Opitutales</taxon>
        <taxon>Opitutaceae</taxon>
        <taxon>Termitidicoccus</taxon>
    </lineage>
</organism>
<accession>A0A178IQH8</accession>
<reference evidence="2 3" key="1">
    <citation type="submission" date="2016-01" db="EMBL/GenBank/DDBJ databases">
        <title>High potential of lignocellulose degradation of a new Verrucomicrobia species.</title>
        <authorList>
            <person name="Wang Y."/>
            <person name="Shi Y."/>
            <person name="Qiu Z."/>
            <person name="Liu S."/>
            <person name="Yang H."/>
        </authorList>
    </citation>
    <scope>NUCLEOTIDE SEQUENCE [LARGE SCALE GENOMIC DNA]</scope>
    <source>
        <strain evidence="2 3">TSB47</strain>
    </source>
</reference>
<name>A0A178IQH8_9BACT</name>
<evidence type="ECO:0000313" key="3">
    <source>
        <dbReference type="Proteomes" id="UP000078486"/>
    </source>
</evidence>
<protein>
    <submittedName>
        <fullName evidence="2">Uncharacterized protein</fullName>
    </submittedName>
</protein>
<sequence>MNTIPVNTAGRRGFKLTVDKLGKDQGKANHANAFIGFGVPHRKSSTGAYKMDALRQGIPVNHDINPSPDTVAFVSLCHEGLFNTETIALAKKVIAAGGTVIMDAQGQHRGQSHSSYNKTGEGKVQDGLGNPQGITREGYTIWGNPKNIR</sequence>
<evidence type="ECO:0000313" key="2">
    <source>
        <dbReference type="EMBL" id="OAM91675.1"/>
    </source>
</evidence>
<comment type="caution">
    <text evidence="2">The sequence shown here is derived from an EMBL/GenBank/DDBJ whole genome shotgun (WGS) entry which is preliminary data.</text>
</comment>